<dbReference type="EMBL" id="FOSW01000002">
    <property type="protein sequence ID" value="SFK61924.1"/>
    <property type="molecule type" value="Genomic_DNA"/>
</dbReference>
<dbReference type="OrthoDB" id="3638805at2"/>
<keyword evidence="2" id="KW-0472">Membrane</keyword>
<dbReference type="AlphaFoldDB" id="A0A1I4AZQ4"/>
<reference evidence="3 4" key="1">
    <citation type="submission" date="2016-10" db="EMBL/GenBank/DDBJ databases">
        <authorList>
            <person name="de Groot N.N."/>
        </authorList>
    </citation>
    <scope>NUCLEOTIDE SEQUENCE [LARGE SCALE GENOMIC DNA]</scope>
    <source>
        <strain evidence="3 4">DSM 45317</strain>
    </source>
</reference>
<proteinExistence type="predicted"/>
<feature type="compositionally biased region" description="Pro residues" evidence="1">
    <location>
        <begin position="74"/>
        <end position="95"/>
    </location>
</feature>
<evidence type="ECO:0000313" key="4">
    <source>
        <dbReference type="Proteomes" id="UP000199152"/>
    </source>
</evidence>
<dbReference type="RefSeq" id="WP_091321852.1">
    <property type="nucleotide sequence ID" value="NZ_FOSW01000002.1"/>
</dbReference>
<keyword evidence="4" id="KW-1185">Reference proteome</keyword>
<dbReference type="InParanoid" id="A0A1I4AZQ4"/>
<keyword evidence="2" id="KW-0812">Transmembrane</keyword>
<evidence type="ECO:0000256" key="1">
    <source>
        <dbReference type="SAM" id="MobiDB-lite"/>
    </source>
</evidence>
<organism evidence="3 4">
    <name type="scientific">Geodermatophilus ruber</name>
    <dbReference type="NCBI Taxonomy" id="504800"/>
    <lineage>
        <taxon>Bacteria</taxon>
        <taxon>Bacillati</taxon>
        <taxon>Actinomycetota</taxon>
        <taxon>Actinomycetes</taxon>
        <taxon>Geodermatophilales</taxon>
        <taxon>Geodermatophilaceae</taxon>
        <taxon>Geodermatophilus</taxon>
    </lineage>
</organism>
<dbReference type="STRING" id="504800.SAMN04488085_102476"/>
<evidence type="ECO:0000313" key="3">
    <source>
        <dbReference type="EMBL" id="SFK61924.1"/>
    </source>
</evidence>
<dbReference type="Proteomes" id="UP000199152">
    <property type="component" value="Unassembled WGS sequence"/>
</dbReference>
<accession>A0A1I4AZQ4</accession>
<gene>
    <name evidence="3" type="ORF">SAMN04488085_102476</name>
</gene>
<name>A0A1I4AZQ4_9ACTN</name>
<feature type="region of interest" description="Disordered" evidence="1">
    <location>
        <begin position="56"/>
        <end position="105"/>
    </location>
</feature>
<evidence type="ECO:0000256" key="2">
    <source>
        <dbReference type="SAM" id="Phobius"/>
    </source>
</evidence>
<sequence>MIVAAGLLVLIGLGLFVGGLGTGVTALYWSCVVACALAAVLLVLTRVRMSREATAFAERAAPPPSTASAALPAAPEPPTAVVEPPAPAAEPPTPTVPAADGEPGEEDVEVTDLLLVVDARDEVLVVDEHPRYHLAGCRHLTGHEPIPLPLAEARTDGFTPCATCRPVRHVADAERARNAARTP</sequence>
<protein>
    <submittedName>
        <fullName evidence="3">Uncharacterized protein</fullName>
    </submittedName>
</protein>
<keyword evidence="2" id="KW-1133">Transmembrane helix</keyword>
<feature type="transmembrane region" description="Helical" evidence="2">
    <location>
        <begin position="26"/>
        <end position="44"/>
    </location>
</feature>